<gene>
    <name evidence="1" type="ORF">SDC9_58012</name>
</gene>
<accession>A0A644X677</accession>
<reference evidence="1" key="1">
    <citation type="submission" date="2019-08" db="EMBL/GenBank/DDBJ databases">
        <authorList>
            <person name="Kucharzyk K."/>
            <person name="Murdoch R.W."/>
            <person name="Higgins S."/>
            <person name="Loffler F."/>
        </authorList>
    </citation>
    <scope>NUCLEOTIDE SEQUENCE</scope>
</reference>
<sequence length="117" mass="12483">MKKRMIPMAVLFVLMLSISAHAVELQAIRSTPSLSFDGTTAICSVDCKSGNSTDRLSVTLTLWQGSTWVDSWTSSGTGRVLISEQCTAKSGKDYKLVLSYTVNGQAQSSVSVTGTCP</sequence>
<evidence type="ECO:0008006" key="2">
    <source>
        <dbReference type="Google" id="ProtNLM"/>
    </source>
</evidence>
<proteinExistence type="predicted"/>
<dbReference type="EMBL" id="VSSQ01001861">
    <property type="protein sequence ID" value="MPM11662.1"/>
    <property type="molecule type" value="Genomic_DNA"/>
</dbReference>
<comment type="caution">
    <text evidence="1">The sequence shown here is derived from an EMBL/GenBank/DDBJ whole genome shotgun (WGS) entry which is preliminary data.</text>
</comment>
<organism evidence="1">
    <name type="scientific">bioreactor metagenome</name>
    <dbReference type="NCBI Taxonomy" id="1076179"/>
    <lineage>
        <taxon>unclassified sequences</taxon>
        <taxon>metagenomes</taxon>
        <taxon>ecological metagenomes</taxon>
    </lineage>
</organism>
<name>A0A644X677_9ZZZZ</name>
<protein>
    <recommendedName>
        <fullName evidence="2">Ig-like domain-containing protein</fullName>
    </recommendedName>
</protein>
<dbReference type="AlphaFoldDB" id="A0A644X677"/>
<evidence type="ECO:0000313" key="1">
    <source>
        <dbReference type="EMBL" id="MPM11662.1"/>
    </source>
</evidence>